<dbReference type="VEuPathDB" id="FungiDB:SPRG_10017"/>
<reference evidence="1 2" key="1">
    <citation type="journal article" date="2013" name="PLoS Genet.">
        <title>Distinctive expansion of potential virulence genes in the genome of the oomycete fish pathogen Saprolegnia parasitica.</title>
        <authorList>
            <person name="Jiang R.H."/>
            <person name="de Bruijn I."/>
            <person name="Haas B.J."/>
            <person name="Belmonte R."/>
            <person name="Lobach L."/>
            <person name="Christie J."/>
            <person name="van den Ackerveken G."/>
            <person name="Bottin A."/>
            <person name="Bulone V."/>
            <person name="Diaz-Moreno S.M."/>
            <person name="Dumas B."/>
            <person name="Fan L."/>
            <person name="Gaulin E."/>
            <person name="Govers F."/>
            <person name="Grenville-Briggs L.J."/>
            <person name="Horner N.R."/>
            <person name="Levin J.Z."/>
            <person name="Mammella M."/>
            <person name="Meijer H.J."/>
            <person name="Morris P."/>
            <person name="Nusbaum C."/>
            <person name="Oome S."/>
            <person name="Phillips A.J."/>
            <person name="van Rooyen D."/>
            <person name="Rzeszutek E."/>
            <person name="Saraiva M."/>
            <person name="Secombes C.J."/>
            <person name="Seidl M.F."/>
            <person name="Snel B."/>
            <person name="Stassen J.H."/>
            <person name="Sykes S."/>
            <person name="Tripathy S."/>
            <person name="van den Berg H."/>
            <person name="Vega-Arreguin J.C."/>
            <person name="Wawra S."/>
            <person name="Young S.K."/>
            <person name="Zeng Q."/>
            <person name="Dieguez-Uribeondo J."/>
            <person name="Russ C."/>
            <person name="Tyler B.M."/>
            <person name="van West P."/>
        </authorList>
    </citation>
    <scope>NUCLEOTIDE SEQUENCE [LARGE SCALE GENOMIC DNA]</scope>
    <source>
        <strain evidence="1 2">CBS 223.65</strain>
    </source>
</reference>
<dbReference type="KEGG" id="spar:SPRG_10017"/>
<dbReference type="RefSeq" id="XP_012206159.1">
    <property type="nucleotide sequence ID" value="XM_012350769.1"/>
</dbReference>
<dbReference type="Proteomes" id="UP000030745">
    <property type="component" value="Unassembled WGS sequence"/>
</dbReference>
<proteinExistence type="predicted"/>
<name>A0A067BY90_SAPPC</name>
<dbReference type="OMA" id="PQATHEQ"/>
<dbReference type="STRING" id="695850.A0A067BY90"/>
<dbReference type="EMBL" id="KK583257">
    <property type="protein sequence ID" value="KDO23208.1"/>
    <property type="molecule type" value="Genomic_DNA"/>
</dbReference>
<dbReference type="AlphaFoldDB" id="A0A067BY90"/>
<gene>
    <name evidence="1" type="ORF">SPRG_10017</name>
</gene>
<dbReference type="GeneID" id="24132152"/>
<protein>
    <submittedName>
        <fullName evidence="1">Uncharacterized protein</fullName>
    </submittedName>
</protein>
<accession>A0A067BY90</accession>
<evidence type="ECO:0000313" key="2">
    <source>
        <dbReference type="Proteomes" id="UP000030745"/>
    </source>
</evidence>
<keyword evidence="2" id="KW-1185">Reference proteome</keyword>
<organism evidence="1 2">
    <name type="scientific">Saprolegnia parasitica (strain CBS 223.65)</name>
    <dbReference type="NCBI Taxonomy" id="695850"/>
    <lineage>
        <taxon>Eukaryota</taxon>
        <taxon>Sar</taxon>
        <taxon>Stramenopiles</taxon>
        <taxon>Oomycota</taxon>
        <taxon>Saprolegniomycetes</taxon>
        <taxon>Saprolegniales</taxon>
        <taxon>Saprolegniaceae</taxon>
        <taxon>Saprolegnia</taxon>
    </lineage>
</organism>
<sequence length="153" mass="17467">MPTVEESNQGRKRKATHNATEVAAVEAVVSSPLPAASCSFVDSKHVFPTNANKRNCIVCTYERSTRKQKTVHCQFHQVNLCSIPQDSNREAEPYECPNVDWPCWKKYHEFYLQHDVFQKTNGRQNKKSALYKLKASMVGPAAKKRKDDSHELD</sequence>
<dbReference type="OrthoDB" id="78952at2759"/>
<evidence type="ECO:0000313" key="1">
    <source>
        <dbReference type="EMBL" id="KDO23208.1"/>
    </source>
</evidence>